<accession>A0A8K0R3W0</accession>
<dbReference type="InterPro" id="IPR036770">
    <property type="entry name" value="Ankyrin_rpt-contain_sf"/>
</dbReference>
<dbReference type="SUPFAM" id="SSF48403">
    <property type="entry name" value="Ankyrin repeat"/>
    <property type="match status" value="1"/>
</dbReference>
<dbReference type="OrthoDB" id="4772757at2759"/>
<dbReference type="EMBL" id="JAGMVJ010000014">
    <property type="protein sequence ID" value="KAH7082453.1"/>
    <property type="molecule type" value="Genomic_DNA"/>
</dbReference>
<name>A0A8K0R3W0_9PLEO</name>
<organism evidence="1 2">
    <name type="scientific">Paraphoma chrysanthemicola</name>
    <dbReference type="NCBI Taxonomy" id="798071"/>
    <lineage>
        <taxon>Eukaryota</taxon>
        <taxon>Fungi</taxon>
        <taxon>Dikarya</taxon>
        <taxon>Ascomycota</taxon>
        <taxon>Pezizomycotina</taxon>
        <taxon>Dothideomycetes</taxon>
        <taxon>Pleosporomycetidae</taxon>
        <taxon>Pleosporales</taxon>
        <taxon>Pleosporineae</taxon>
        <taxon>Phaeosphaeriaceae</taxon>
        <taxon>Paraphoma</taxon>
    </lineage>
</organism>
<keyword evidence="2" id="KW-1185">Reference proteome</keyword>
<evidence type="ECO:0000313" key="1">
    <source>
        <dbReference type="EMBL" id="KAH7082453.1"/>
    </source>
</evidence>
<dbReference type="Proteomes" id="UP000813461">
    <property type="component" value="Unassembled WGS sequence"/>
</dbReference>
<sequence length="156" mass="17671">MGPDCTRWWIQHGGRAPRARGLFEHASGWPGAPTVKILLDHFGVEWFKDSGTLQLAVTNHDFESVKMLAEAGADLNEWVEDWQMDERERRAAPLPALLEALYAKSETMIRYLAGRGAKTTRKYLHIDDPFYTFPEELKVLADLIVELGAVKEDTAM</sequence>
<dbReference type="Gene3D" id="1.25.40.20">
    <property type="entry name" value="Ankyrin repeat-containing domain"/>
    <property type="match status" value="1"/>
</dbReference>
<protein>
    <submittedName>
        <fullName evidence="1">Uncharacterized protein</fullName>
    </submittedName>
</protein>
<proteinExistence type="predicted"/>
<comment type="caution">
    <text evidence="1">The sequence shown here is derived from an EMBL/GenBank/DDBJ whole genome shotgun (WGS) entry which is preliminary data.</text>
</comment>
<gene>
    <name evidence="1" type="ORF">FB567DRAFT_447884</name>
</gene>
<reference evidence="1" key="1">
    <citation type="journal article" date="2021" name="Nat. Commun.">
        <title>Genetic determinants of endophytism in the Arabidopsis root mycobiome.</title>
        <authorList>
            <person name="Mesny F."/>
            <person name="Miyauchi S."/>
            <person name="Thiergart T."/>
            <person name="Pickel B."/>
            <person name="Atanasova L."/>
            <person name="Karlsson M."/>
            <person name="Huettel B."/>
            <person name="Barry K.W."/>
            <person name="Haridas S."/>
            <person name="Chen C."/>
            <person name="Bauer D."/>
            <person name="Andreopoulos W."/>
            <person name="Pangilinan J."/>
            <person name="LaButti K."/>
            <person name="Riley R."/>
            <person name="Lipzen A."/>
            <person name="Clum A."/>
            <person name="Drula E."/>
            <person name="Henrissat B."/>
            <person name="Kohler A."/>
            <person name="Grigoriev I.V."/>
            <person name="Martin F.M."/>
            <person name="Hacquard S."/>
        </authorList>
    </citation>
    <scope>NUCLEOTIDE SEQUENCE</scope>
    <source>
        <strain evidence="1">MPI-SDFR-AT-0120</strain>
    </source>
</reference>
<dbReference type="AlphaFoldDB" id="A0A8K0R3W0"/>
<evidence type="ECO:0000313" key="2">
    <source>
        <dbReference type="Proteomes" id="UP000813461"/>
    </source>
</evidence>